<keyword evidence="3" id="KW-1185">Reference proteome</keyword>
<comment type="caution">
    <text evidence="2">The sequence shown here is derived from an EMBL/GenBank/DDBJ whole genome shotgun (WGS) entry which is preliminary data.</text>
</comment>
<evidence type="ECO:0000313" key="2">
    <source>
        <dbReference type="EMBL" id="MFC7386804.1"/>
    </source>
</evidence>
<dbReference type="Proteomes" id="UP001596496">
    <property type="component" value="Unassembled WGS sequence"/>
</dbReference>
<organism evidence="2 3">
    <name type="scientific">Sphaerisporangium rhizosphaerae</name>
    <dbReference type="NCBI Taxonomy" id="2269375"/>
    <lineage>
        <taxon>Bacteria</taxon>
        <taxon>Bacillati</taxon>
        <taxon>Actinomycetota</taxon>
        <taxon>Actinomycetes</taxon>
        <taxon>Streptosporangiales</taxon>
        <taxon>Streptosporangiaceae</taxon>
        <taxon>Sphaerisporangium</taxon>
    </lineage>
</organism>
<protein>
    <recommendedName>
        <fullName evidence="4">Translation initiation factor 2</fullName>
    </recommendedName>
</protein>
<evidence type="ECO:0000256" key="1">
    <source>
        <dbReference type="SAM" id="MobiDB-lite"/>
    </source>
</evidence>
<proteinExistence type="predicted"/>
<reference evidence="3" key="1">
    <citation type="journal article" date="2019" name="Int. J. Syst. Evol. Microbiol.">
        <title>The Global Catalogue of Microorganisms (GCM) 10K type strain sequencing project: providing services to taxonomists for standard genome sequencing and annotation.</title>
        <authorList>
            <consortium name="The Broad Institute Genomics Platform"/>
            <consortium name="The Broad Institute Genome Sequencing Center for Infectious Disease"/>
            <person name="Wu L."/>
            <person name="Ma J."/>
        </authorList>
    </citation>
    <scope>NUCLEOTIDE SEQUENCE [LARGE SCALE GENOMIC DNA]</scope>
    <source>
        <strain evidence="3">CECT 7649</strain>
    </source>
</reference>
<dbReference type="EMBL" id="JBHTCG010000030">
    <property type="protein sequence ID" value="MFC7386804.1"/>
    <property type="molecule type" value="Genomic_DNA"/>
</dbReference>
<evidence type="ECO:0000313" key="3">
    <source>
        <dbReference type="Proteomes" id="UP001596496"/>
    </source>
</evidence>
<dbReference type="SUPFAM" id="SSF53756">
    <property type="entry name" value="UDP-Glycosyltransferase/glycogen phosphorylase"/>
    <property type="match status" value="1"/>
</dbReference>
<feature type="compositionally biased region" description="Pro residues" evidence="1">
    <location>
        <begin position="371"/>
        <end position="382"/>
    </location>
</feature>
<name>A0ABW2PCY3_9ACTN</name>
<evidence type="ECO:0008006" key="4">
    <source>
        <dbReference type="Google" id="ProtNLM"/>
    </source>
</evidence>
<dbReference type="RefSeq" id="WP_380830523.1">
    <property type="nucleotide sequence ID" value="NZ_JBHTCG010000030.1"/>
</dbReference>
<gene>
    <name evidence="2" type="ORF">ACFQSB_31660</name>
</gene>
<feature type="region of interest" description="Disordered" evidence="1">
    <location>
        <begin position="360"/>
        <end position="382"/>
    </location>
</feature>
<accession>A0ABW2PCY3</accession>
<sequence>MVVHHLAAATRLRDVAPLIEEDHRIQVVYTVPPSSRFAAGAHDFLRTTGALEMPFAQALETRFDLAVAAGQGMLDRLRSPVMTLFHGAGPNSYVTRRDGHGPLASRAITGLGFQALTMHGRVVPSAIMLGHEDQRALLAGQCPEALPAAVVAGDPCFDRMLASRHLRTAYRNALGAGPGQKVLVVSSHYGAGSLLSRYPGLPARLSRELPPGEYRVALVLHPAVWTTHGARQVTAWFADCERRGVVLLPPEEGWRAALVAADVMLADRGSPACYGAALGVPVLLTPHDSGDVLPGSQFARLAGVAPRLRVDEPLVPQLEAARAGWPLTRAPELRAALTSVPGGAAGVLRRTMYRLMRLPEPSGPPVAARPLPGPLPPGPPVR</sequence>